<reference evidence="1 4" key="2">
    <citation type="submission" date="2022-05" db="EMBL/GenBank/DDBJ databases">
        <title>Genome Sequencing of Bee-Associated Microbes.</title>
        <authorList>
            <person name="Dunlap C."/>
        </authorList>
    </citation>
    <scope>NUCLEOTIDE SEQUENCE [LARGE SCALE GENOMIC DNA]</scope>
    <source>
        <strain evidence="1 4">NRRL B-23120</strain>
    </source>
</reference>
<sequence length="239" mass="27853">MESVKYILGKPELEKDAGFIYPVKVKDYDEFNDCRNVLYINKNHFSNEYQEYPLLDLIVYGYKDVEMIRQLKLLIKLVTGHDPLLHEDNNGCSFVISADKKVYSGNYENFRRIVMRQNLLFEQKVYKNKLTQEWANKAIEAKSKNGIPITFEDMITTVSVITGKTYDQIGEQTIYQLTADFKRIARDKSYHTSIAMKCAGAEKVSIEHFAEEINMFENPYDNLFVGKENLNQLNKALRN</sequence>
<proteinExistence type="predicted"/>
<dbReference type="AlphaFoldDB" id="A0A410WWE7"/>
<evidence type="ECO:0000313" key="3">
    <source>
        <dbReference type="Proteomes" id="UP000288943"/>
    </source>
</evidence>
<keyword evidence="4" id="KW-1185">Reference proteome</keyword>
<dbReference type="EMBL" id="CP026520">
    <property type="protein sequence ID" value="QAV18816.1"/>
    <property type="molecule type" value="Genomic_DNA"/>
</dbReference>
<dbReference type="OrthoDB" id="2730327at2"/>
<dbReference type="Proteomes" id="UP000288943">
    <property type="component" value="Chromosome"/>
</dbReference>
<accession>A0A410WWE7</accession>
<organism evidence="2 3">
    <name type="scientific">Paenibacillus chitinolyticus</name>
    <dbReference type="NCBI Taxonomy" id="79263"/>
    <lineage>
        <taxon>Bacteria</taxon>
        <taxon>Bacillati</taxon>
        <taxon>Bacillota</taxon>
        <taxon>Bacilli</taxon>
        <taxon>Bacillales</taxon>
        <taxon>Paenibacillaceae</taxon>
        <taxon>Paenibacillus</taxon>
    </lineage>
</organism>
<dbReference type="Proteomes" id="UP001527202">
    <property type="component" value="Unassembled WGS sequence"/>
</dbReference>
<evidence type="ECO:0000313" key="4">
    <source>
        <dbReference type="Proteomes" id="UP001527202"/>
    </source>
</evidence>
<dbReference type="GeneID" id="95376016"/>
<dbReference type="EMBL" id="JAMDMJ010000033">
    <property type="protein sequence ID" value="MCY9598554.1"/>
    <property type="molecule type" value="Genomic_DNA"/>
</dbReference>
<reference evidence="2 3" key="1">
    <citation type="submission" date="2018-01" db="EMBL/GenBank/DDBJ databases">
        <title>The whole genome sequencing and assembly of Paenibacillus chitinolyticus KCCM 41400 strain.</title>
        <authorList>
            <person name="Kim J.-Y."/>
            <person name="Park M.-K."/>
            <person name="Lee Y.-J."/>
            <person name="Yi H."/>
            <person name="Bahn Y.-S."/>
            <person name="Kim J.F."/>
            <person name="Lee D.-W."/>
        </authorList>
    </citation>
    <scope>NUCLEOTIDE SEQUENCE [LARGE SCALE GENOMIC DNA]</scope>
    <source>
        <strain evidence="2 3">KCCM 41400</strain>
    </source>
</reference>
<gene>
    <name evidence="1" type="ORF">M5X16_22645</name>
    <name evidence="2" type="ORF">PC41400_14465</name>
</gene>
<protein>
    <submittedName>
        <fullName evidence="2">Uncharacterized protein</fullName>
    </submittedName>
</protein>
<evidence type="ECO:0000313" key="1">
    <source>
        <dbReference type="EMBL" id="MCY9598554.1"/>
    </source>
</evidence>
<dbReference type="KEGG" id="pchi:PC41400_14465"/>
<name>A0A410WWE7_9BACL</name>
<evidence type="ECO:0000313" key="2">
    <source>
        <dbReference type="EMBL" id="QAV18816.1"/>
    </source>
</evidence>
<dbReference type="RefSeq" id="WP_042227714.1">
    <property type="nucleotide sequence ID" value="NZ_CP026520.1"/>
</dbReference>